<dbReference type="STRING" id="86416.Clopa_2220"/>
<evidence type="ECO:0000259" key="3">
    <source>
        <dbReference type="Pfam" id="PF24481"/>
    </source>
</evidence>
<evidence type="ECO:0000259" key="2">
    <source>
        <dbReference type="Pfam" id="PF02591"/>
    </source>
</evidence>
<organism evidence="4 5">
    <name type="scientific">Clostridium pasteurianum BC1</name>
    <dbReference type="NCBI Taxonomy" id="86416"/>
    <lineage>
        <taxon>Bacteria</taxon>
        <taxon>Bacillati</taxon>
        <taxon>Bacillota</taxon>
        <taxon>Clostridia</taxon>
        <taxon>Eubacteriales</taxon>
        <taxon>Clostridiaceae</taxon>
        <taxon>Clostridium</taxon>
    </lineage>
</organism>
<gene>
    <name evidence="4" type="ORF">Clopa_2220</name>
</gene>
<dbReference type="InterPro" id="IPR003743">
    <property type="entry name" value="Zf-RING_7"/>
</dbReference>
<feature type="domain" description="C4-type zinc ribbon" evidence="2">
    <location>
        <begin position="201"/>
        <end position="232"/>
    </location>
</feature>
<dbReference type="eggNOG" id="COG1579">
    <property type="taxonomic scope" value="Bacteria"/>
</dbReference>
<keyword evidence="5" id="KW-1185">Reference proteome</keyword>
<protein>
    <submittedName>
        <fullName evidence="4">Zn-ribbon protein, possibly nucleic acid-binding protein</fullName>
    </submittedName>
</protein>
<dbReference type="Gene3D" id="1.10.287.1490">
    <property type="match status" value="1"/>
</dbReference>
<name>R4K1X7_CLOPA</name>
<reference evidence="4 5" key="1">
    <citation type="submission" date="2012-01" db="EMBL/GenBank/DDBJ databases">
        <title>Complete sequence of chromosome of Clostridium pasteurianum BC1.</title>
        <authorList>
            <consortium name="US DOE Joint Genome Institute"/>
            <person name="Lucas S."/>
            <person name="Han J."/>
            <person name="Lapidus A."/>
            <person name="Cheng J.-F."/>
            <person name="Goodwin L."/>
            <person name="Pitluck S."/>
            <person name="Peters L."/>
            <person name="Mikhailova N."/>
            <person name="Teshima H."/>
            <person name="Detter J.C."/>
            <person name="Han C."/>
            <person name="Tapia R."/>
            <person name="Land M."/>
            <person name="Hauser L."/>
            <person name="Kyrpides N."/>
            <person name="Ivanova N."/>
            <person name="Pagani I."/>
            <person name="Dunn J."/>
            <person name="Taghavi S."/>
            <person name="Francis A."/>
            <person name="van der Lelie D."/>
            <person name="Woyke T."/>
        </authorList>
    </citation>
    <scope>NUCLEOTIDE SEQUENCE [LARGE SCALE GENOMIC DNA]</scope>
    <source>
        <strain evidence="4 5">BC1</strain>
    </source>
</reference>
<dbReference type="InterPro" id="IPR056003">
    <property type="entry name" value="CT398_CC_hairpin"/>
</dbReference>
<feature type="coiled-coil region" evidence="1">
    <location>
        <begin position="93"/>
        <end position="180"/>
    </location>
</feature>
<dbReference type="EMBL" id="CP003261">
    <property type="protein sequence ID" value="AGK97097.1"/>
    <property type="molecule type" value="Genomic_DNA"/>
</dbReference>
<dbReference type="PATRIC" id="fig|86416.3.peg.2196"/>
<dbReference type="KEGG" id="cpas:Clopa_2220"/>
<evidence type="ECO:0000313" key="4">
    <source>
        <dbReference type="EMBL" id="AGK97097.1"/>
    </source>
</evidence>
<dbReference type="Proteomes" id="UP000013523">
    <property type="component" value="Chromosome"/>
</dbReference>
<dbReference type="OrthoDB" id="9795058at2"/>
<dbReference type="RefSeq" id="WP_015615403.1">
    <property type="nucleotide sequence ID" value="NC_021182.1"/>
</dbReference>
<dbReference type="Pfam" id="PF02591">
    <property type="entry name" value="Zn_ribbon_9"/>
    <property type="match status" value="1"/>
</dbReference>
<sequence length="244" mass="28532">MGNSKLLLELQRCYQDIEESKKVLNDGSYLYLLKKMKKEFENMKDKYNGKRKALGDLKIEYTSIGKDLRNLKNKIDKNEHDLYNNADNDVKSINALQNNIEINKEKLKALEDKAIELLEVEEKLKLDIESLKMDLINVKNNFYNYKKVTSEKINDAKDKLKESEDRVEELKKIIPENELKVFYSMIDKRKVAVVKLKNEICEGCKMRVSSVTLDNIYKGKDIVYCDNCGRILIYDNGKKLKEAK</sequence>
<keyword evidence="1" id="KW-0175">Coiled coil</keyword>
<feature type="domain" description="CT398-like coiled coil hairpin" evidence="3">
    <location>
        <begin position="33"/>
        <end position="183"/>
    </location>
</feature>
<evidence type="ECO:0000313" key="5">
    <source>
        <dbReference type="Proteomes" id="UP000013523"/>
    </source>
</evidence>
<accession>R4K1X7</accession>
<proteinExistence type="predicted"/>
<dbReference type="HOGENOM" id="CLU_073076_1_0_9"/>
<dbReference type="Pfam" id="PF24481">
    <property type="entry name" value="CT398_CC"/>
    <property type="match status" value="1"/>
</dbReference>
<dbReference type="AlphaFoldDB" id="R4K1X7"/>
<evidence type="ECO:0000256" key="1">
    <source>
        <dbReference type="SAM" id="Coils"/>
    </source>
</evidence>